<protein>
    <submittedName>
        <fullName evidence="7">ABC transporter permease</fullName>
    </submittedName>
</protein>
<feature type="transmembrane region" description="Helical" evidence="5">
    <location>
        <begin position="286"/>
        <end position="311"/>
    </location>
</feature>
<feature type="transmembrane region" description="Helical" evidence="5">
    <location>
        <begin position="20"/>
        <end position="41"/>
    </location>
</feature>
<feature type="transmembrane region" description="Helical" evidence="5">
    <location>
        <begin position="368"/>
        <end position="393"/>
    </location>
</feature>
<keyword evidence="4 5" id="KW-0472">Membrane</keyword>
<dbReference type="PANTHER" id="PTHR43471">
    <property type="entry name" value="ABC TRANSPORTER PERMEASE"/>
    <property type="match status" value="1"/>
</dbReference>
<keyword evidence="2 5" id="KW-0812">Transmembrane</keyword>
<evidence type="ECO:0000313" key="7">
    <source>
        <dbReference type="EMBL" id="MCP3428654.1"/>
    </source>
</evidence>
<feature type="transmembrane region" description="Helical" evidence="5">
    <location>
        <begin position="240"/>
        <end position="265"/>
    </location>
</feature>
<name>A0AA41X4U8_9ALTE</name>
<evidence type="ECO:0000259" key="6">
    <source>
        <dbReference type="Pfam" id="PF12698"/>
    </source>
</evidence>
<dbReference type="GO" id="GO:0016020">
    <property type="term" value="C:membrane"/>
    <property type="evidence" value="ECO:0007669"/>
    <property type="project" value="UniProtKB-SubCell"/>
</dbReference>
<evidence type="ECO:0000256" key="2">
    <source>
        <dbReference type="ARBA" id="ARBA00022692"/>
    </source>
</evidence>
<gene>
    <name evidence="7" type="ORF">NLF92_06810</name>
</gene>
<accession>A0AA41X4U8</accession>
<comment type="caution">
    <text evidence="7">The sequence shown here is derived from an EMBL/GenBank/DDBJ whole genome shotgun (WGS) entry which is preliminary data.</text>
</comment>
<evidence type="ECO:0000313" key="8">
    <source>
        <dbReference type="Proteomes" id="UP001165413"/>
    </source>
</evidence>
<proteinExistence type="predicted"/>
<feature type="domain" description="ABC-2 type transporter transmembrane" evidence="6">
    <location>
        <begin position="16"/>
        <end position="387"/>
    </location>
</feature>
<dbReference type="AlphaFoldDB" id="A0AA41X4U8"/>
<dbReference type="PANTHER" id="PTHR43471:SF3">
    <property type="entry name" value="ABC TRANSPORTER PERMEASE PROTEIN NATB"/>
    <property type="match status" value="1"/>
</dbReference>
<organism evidence="7 8">
    <name type="scientific">Opacimonas viscosa</name>
    <dbReference type="NCBI Taxonomy" id="2961944"/>
    <lineage>
        <taxon>Bacteria</taxon>
        <taxon>Pseudomonadati</taxon>
        <taxon>Pseudomonadota</taxon>
        <taxon>Gammaproteobacteria</taxon>
        <taxon>Alteromonadales</taxon>
        <taxon>Alteromonadaceae</taxon>
        <taxon>Opacimonas</taxon>
    </lineage>
</organism>
<sequence length="401" mass="44074">MWLVFTKEIKELLRDRKTLFFMVALPLLLFPLIFGSVAYFSGKVIKEAQEKTLNYALIGAQYAPEFAAKMAARDDLLLIETTVTRADEAGIKALVTEQTVDFVLVVPENFSNDIITAGQLTLSLYLNDAGLNNAQRRVYEVIDDIAIVNQADAFARLGVSEEIQVGLLDPILIEKISTADKREDLGEKIGGLVPYLVFILCLQGAMLPATDIGAGEKERGTLETLLISPIPRNQLVLGKFFTIAFAGVTSAMITVGSLFVWGVVMSQGMAIKLLTEFMGAISALDFVLMFLMLIPVVAIFSAVLLSLSIYAKSFKEAQGYMTPLVFVVIVPIIIAMLPGIKLEGIYAWIPLTNVALAIKELIKGTMDYVALVPIFLSTTFIAGVLIAFCTYWFKQEKVLFR</sequence>
<dbReference type="EMBL" id="JANATA010000009">
    <property type="protein sequence ID" value="MCP3428654.1"/>
    <property type="molecule type" value="Genomic_DNA"/>
</dbReference>
<evidence type="ECO:0000256" key="5">
    <source>
        <dbReference type="SAM" id="Phobius"/>
    </source>
</evidence>
<feature type="transmembrane region" description="Helical" evidence="5">
    <location>
        <begin position="317"/>
        <end position="337"/>
    </location>
</feature>
<keyword evidence="3 5" id="KW-1133">Transmembrane helix</keyword>
<evidence type="ECO:0000256" key="1">
    <source>
        <dbReference type="ARBA" id="ARBA00004141"/>
    </source>
</evidence>
<dbReference type="InterPro" id="IPR013525">
    <property type="entry name" value="ABC2_TM"/>
</dbReference>
<evidence type="ECO:0000256" key="4">
    <source>
        <dbReference type="ARBA" id="ARBA00023136"/>
    </source>
</evidence>
<dbReference type="GO" id="GO:0140359">
    <property type="term" value="F:ABC-type transporter activity"/>
    <property type="evidence" value="ECO:0007669"/>
    <property type="project" value="InterPro"/>
</dbReference>
<comment type="subcellular location">
    <subcellularLocation>
        <location evidence="1">Membrane</location>
        <topology evidence="1">Multi-pass membrane protein</topology>
    </subcellularLocation>
</comment>
<keyword evidence="8" id="KW-1185">Reference proteome</keyword>
<evidence type="ECO:0000256" key="3">
    <source>
        <dbReference type="ARBA" id="ARBA00022989"/>
    </source>
</evidence>
<reference evidence="7" key="1">
    <citation type="submission" date="2022-07" db="EMBL/GenBank/DDBJ databases">
        <title>Characterization of the Novel Bacterium Alteromonas immobilis LMIT006 and Alteromonas gregis LMIT007.</title>
        <authorList>
            <person name="Lin X."/>
        </authorList>
    </citation>
    <scope>NUCLEOTIDE SEQUENCE</scope>
    <source>
        <strain evidence="7">LMIT007</strain>
    </source>
</reference>
<dbReference type="RefSeq" id="WP_254100129.1">
    <property type="nucleotide sequence ID" value="NZ_JANATA010000009.1"/>
</dbReference>
<dbReference type="Pfam" id="PF12698">
    <property type="entry name" value="ABC2_membrane_3"/>
    <property type="match status" value="1"/>
</dbReference>
<dbReference type="Proteomes" id="UP001165413">
    <property type="component" value="Unassembled WGS sequence"/>
</dbReference>